<dbReference type="SUPFAM" id="SSF53850">
    <property type="entry name" value="Periplasmic binding protein-like II"/>
    <property type="match status" value="1"/>
</dbReference>
<feature type="domain" description="Solute-binding protein family 3/N-terminal" evidence="3">
    <location>
        <begin position="42"/>
        <end position="269"/>
    </location>
</feature>
<dbReference type="Gene3D" id="3.40.190.10">
    <property type="entry name" value="Periplasmic binding protein-like II"/>
    <property type="match status" value="2"/>
</dbReference>
<name>A0AA42H774_9HYPH</name>
<sequence length="271" mass="29383">MFNRRLCLKILPALAFAGIFASSTMASAQEGGLWSTVQKAGKLRCATAEAQPYIMKDPATGEYTGYFVELCREFAEVLKVKPEFVDTTWDNVVAGLQAQKWDLAMALTATPQRALAITFSKPVTQTEVSLVYNKSNPKLSEPKSIGDVDKPGITLAVTSGTAQDKLLTEIIKNANIMRLPSADEIRLAVMSKRADVIVDTSSANDVYATVHSDWAVVLRPTPALNKQGVSFGLRRDTSPADLQALDIFITDSIASGRMDVLIKNAIEQAAK</sequence>
<feature type="chain" id="PRO_5041357416" evidence="2">
    <location>
        <begin position="29"/>
        <end position="271"/>
    </location>
</feature>
<organism evidence="4 5">
    <name type="scientific">Brucella intermedia GD04153</name>
    <dbReference type="NCBI Taxonomy" id="2975438"/>
    <lineage>
        <taxon>Bacteria</taxon>
        <taxon>Pseudomonadati</taxon>
        <taxon>Pseudomonadota</taxon>
        <taxon>Alphaproteobacteria</taxon>
        <taxon>Hyphomicrobiales</taxon>
        <taxon>Brucellaceae</taxon>
        <taxon>Brucella/Ochrobactrum group</taxon>
        <taxon>Brucella</taxon>
    </lineage>
</organism>
<dbReference type="InterPro" id="IPR001638">
    <property type="entry name" value="Solute-binding_3/MltF_N"/>
</dbReference>
<dbReference type="PANTHER" id="PTHR35936:SF17">
    <property type="entry name" value="ARGININE-BINDING EXTRACELLULAR PROTEIN ARTP"/>
    <property type="match status" value="1"/>
</dbReference>
<protein>
    <submittedName>
        <fullName evidence="4">Transporter substrate-binding domain-containing protein</fullName>
    </submittedName>
</protein>
<evidence type="ECO:0000256" key="1">
    <source>
        <dbReference type="ARBA" id="ARBA00022729"/>
    </source>
</evidence>
<accession>A0AA42H774</accession>
<reference evidence="4" key="1">
    <citation type="submission" date="2022-09" db="EMBL/GenBank/DDBJ databases">
        <title>Intensive care unit water sources are persistently colonized with multi-drug resistant bacteria and are the site of extensive horizontal gene transfer of antibiotic resistance genes.</title>
        <authorList>
            <person name="Diorio-Toth L."/>
        </authorList>
    </citation>
    <scope>NUCLEOTIDE SEQUENCE</scope>
    <source>
        <strain evidence="4">GD04153</strain>
    </source>
</reference>
<dbReference type="PANTHER" id="PTHR35936">
    <property type="entry name" value="MEMBRANE-BOUND LYTIC MUREIN TRANSGLYCOSYLASE F"/>
    <property type="match status" value="1"/>
</dbReference>
<evidence type="ECO:0000313" key="5">
    <source>
        <dbReference type="Proteomes" id="UP001158087"/>
    </source>
</evidence>
<evidence type="ECO:0000259" key="3">
    <source>
        <dbReference type="SMART" id="SM00062"/>
    </source>
</evidence>
<comment type="caution">
    <text evidence="4">The sequence shown here is derived from an EMBL/GenBank/DDBJ whole genome shotgun (WGS) entry which is preliminary data.</text>
</comment>
<keyword evidence="1 2" id="KW-0732">Signal</keyword>
<dbReference type="Proteomes" id="UP001158087">
    <property type="component" value="Unassembled WGS sequence"/>
</dbReference>
<dbReference type="EMBL" id="JAODYY010000017">
    <property type="protein sequence ID" value="MDH0126838.1"/>
    <property type="molecule type" value="Genomic_DNA"/>
</dbReference>
<feature type="signal peptide" evidence="2">
    <location>
        <begin position="1"/>
        <end position="28"/>
    </location>
</feature>
<dbReference type="Pfam" id="PF00497">
    <property type="entry name" value="SBP_bac_3"/>
    <property type="match status" value="1"/>
</dbReference>
<dbReference type="AlphaFoldDB" id="A0AA42H774"/>
<evidence type="ECO:0000256" key="2">
    <source>
        <dbReference type="SAM" id="SignalP"/>
    </source>
</evidence>
<evidence type="ECO:0000313" key="4">
    <source>
        <dbReference type="EMBL" id="MDH0126838.1"/>
    </source>
</evidence>
<gene>
    <name evidence="4" type="ORF">N7376_22955</name>
</gene>
<proteinExistence type="predicted"/>
<dbReference type="SMART" id="SM00062">
    <property type="entry name" value="PBPb"/>
    <property type="match status" value="1"/>
</dbReference>